<evidence type="ECO:0000259" key="6">
    <source>
        <dbReference type="PROSITE" id="PS51352"/>
    </source>
</evidence>
<dbReference type="EMBL" id="JBHSEP010000002">
    <property type="protein sequence ID" value="MFC4597639.1"/>
    <property type="molecule type" value="Genomic_DNA"/>
</dbReference>
<keyword evidence="3" id="KW-0812">Transmembrane</keyword>
<reference evidence="8" key="1">
    <citation type="journal article" date="2019" name="Int. J. Syst. Evol. Microbiol.">
        <title>The Global Catalogue of Microorganisms (GCM) 10K type strain sequencing project: providing services to taxonomists for standard genome sequencing and annotation.</title>
        <authorList>
            <consortium name="The Broad Institute Genomics Platform"/>
            <consortium name="The Broad Institute Genome Sequencing Center for Infectious Disease"/>
            <person name="Wu L."/>
            <person name="Ma J."/>
        </authorList>
    </citation>
    <scope>NUCLEOTIDE SEQUENCE [LARGE SCALE GENOMIC DNA]</scope>
    <source>
        <strain evidence="8">CCUG 49571</strain>
    </source>
</reference>
<comment type="caution">
    <text evidence="7">The sequence shown here is derived from an EMBL/GenBank/DDBJ whole genome shotgun (WGS) entry which is preliminary data.</text>
</comment>
<dbReference type="Gene3D" id="3.40.30.10">
    <property type="entry name" value="Glutaredoxin"/>
    <property type="match status" value="1"/>
</dbReference>
<dbReference type="CDD" id="cd02966">
    <property type="entry name" value="TlpA_like_family"/>
    <property type="match status" value="1"/>
</dbReference>
<sequence length="193" mass="20942">MNKGRNWAIAIAAAALLGGFLLMRQPLLPRGEAPERSANAALPEKPEIGYAAPAFSLSGLDGRTYSLEESRGKPVVLNFWASWCGPCREEAPLLVKLHRLYGESVHIVAVNLTAADRTESAEEFARSFGFAFPVPLDTRGTIAAKYRIRPIPTTIFIDSQGVIRGGVLGALNWELLQRRVLSLLEDQASGEGV</sequence>
<evidence type="ECO:0000256" key="2">
    <source>
        <dbReference type="ARBA" id="ARBA00022748"/>
    </source>
</evidence>
<name>A0ABV9FBR8_9BACL</name>
<dbReference type="InterPro" id="IPR036249">
    <property type="entry name" value="Thioredoxin-like_sf"/>
</dbReference>
<dbReference type="SUPFAM" id="SSF52833">
    <property type="entry name" value="Thioredoxin-like"/>
    <property type="match status" value="1"/>
</dbReference>
<comment type="subcellular location">
    <subcellularLocation>
        <location evidence="1">Cell envelope</location>
    </subcellularLocation>
</comment>
<dbReference type="PROSITE" id="PS51352">
    <property type="entry name" value="THIOREDOXIN_2"/>
    <property type="match status" value="1"/>
</dbReference>
<keyword evidence="2" id="KW-0201">Cytochrome c-type biogenesis</keyword>
<evidence type="ECO:0000256" key="4">
    <source>
        <dbReference type="ARBA" id="ARBA00023157"/>
    </source>
</evidence>
<protein>
    <submittedName>
        <fullName evidence="7">TlpA family protein disulfide reductase</fullName>
    </submittedName>
</protein>
<evidence type="ECO:0000313" key="8">
    <source>
        <dbReference type="Proteomes" id="UP001596028"/>
    </source>
</evidence>
<organism evidence="7 8">
    <name type="scientific">Cohnella hongkongensis</name>
    <dbReference type="NCBI Taxonomy" id="178337"/>
    <lineage>
        <taxon>Bacteria</taxon>
        <taxon>Bacillati</taxon>
        <taxon>Bacillota</taxon>
        <taxon>Bacilli</taxon>
        <taxon>Bacillales</taxon>
        <taxon>Paenibacillaceae</taxon>
        <taxon>Cohnella</taxon>
    </lineage>
</organism>
<feature type="domain" description="Thioredoxin" evidence="6">
    <location>
        <begin position="46"/>
        <end position="185"/>
    </location>
</feature>
<dbReference type="PROSITE" id="PS00194">
    <property type="entry name" value="THIOREDOXIN_1"/>
    <property type="match status" value="1"/>
</dbReference>
<dbReference type="InterPro" id="IPR017937">
    <property type="entry name" value="Thioredoxin_CS"/>
</dbReference>
<accession>A0ABV9FBR8</accession>
<dbReference type="Proteomes" id="UP001596028">
    <property type="component" value="Unassembled WGS sequence"/>
</dbReference>
<keyword evidence="8" id="KW-1185">Reference proteome</keyword>
<evidence type="ECO:0000256" key="1">
    <source>
        <dbReference type="ARBA" id="ARBA00004196"/>
    </source>
</evidence>
<dbReference type="Pfam" id="PF00578">
    <property type="entry name" value="AhpC-TSA"/>
    <property type="match status" value="1"/>
</dbReference>
<keyword evidence="3" id="KW-0735">Signal-anchor</keyword>
<dbReference type="PANTHER" id="PTHR42852">
    <property type="entry name" value="THIOL:DISULFIDE INTERCHANGE PROTEIN DSBE"/>
    <property type="match status" value="1"/>
</dbReference>
<dbReference type="PANTHER" id="PTHR42852:SF6">
    <property type="entry name" value="THIOL:DISULFIDE INTERCHANGE PROTEIN DSBE"/>
    <property type="match status" value="1"/>
</dbReference>
<evidence type="ECO:0000256" key="3">
    <source>
        <dbReference type="ARBA" id="ARBA00022968"/>
    </source>
</evidence>
<keyword evidence="4" id="KW-1015">Disulfide bond</keyword>
<keyword evidence="5" id="KW-0676">Redox-active center</keyword>
<dbReference type="InterPro" id="IPR013766">
    <property type="entry name" value="Thioredoxin_domain"/>
</dbReference>
<evidence type="ECO:0000313" key="7">
    <source>
        <dbReference type="EMBL" id="MFC4597639.1"/>
    </source>
</evidence>
<dbReference type="RefSeq" id="WP_378093032.1">
    <property type="nucleotide sequence ID" value="NZ_JBHSEP010000002.1"/>
</dbReference>
<gene>
    <name evidence="7" type="ORF">ACFO3S_05265</name>
</gene>
<proteinExistence type="predicted"/>
<dbReference type="InterPro" id="IPR000866">
    <property type="entry name" value="AhpC/TSA"/>
</dbReference>
<evidence type="ECO:0000256" key="5">
    <source>
        <dbReference type="ARBA" id="ARBA00023284"/>
    </source>
</evidence>
<dbReference type="InterPro" id="IPR050553">
    <property type="entry name" value="Thioredoxin_ResA/DsbE_sf"/>
</dbReference>